<evidence type="ECO:0000256" key="6">
    <source>
        <dbReference type="ARBA" id="ARBA00023136"/>
    </source>
</evidence>
<comment type="subcellular location">
    <subcellularLocation>
        <location evidence="1">Cell membrane</location>
        <topology evidence="1">Multi-pass membrane protein</topology>
    </subcellularLocation>
</comment>
<dbReference type="Pfam" id="PF13899">
    <property type="entry name" value="Thioredoxin_7"/>
    <property type="match status" value="1"/>
</dbReference>
<keyword evidence="3 7" id="KW-0812">Transmembrane</keyword>
<dbReference type="Proteomes" id="UP001501565">
    <property type="component" value="Unassembled WGS sequence"/>
</dbReference>
<keyword evidence="11" id="KW-1185">Reference proteome</keyword>
<feature type="transmembrane region" description="Helical" evidence="7">
    <location>
        <begin position="361"/>
        <end position="384"/>
    </location>
</feature>
<evidence type="ECO:0000256" key="1">
    <source>
        <dbReference type="ARBA" id="ARBA00004651"/>
    </source>
</evidence>
<dbReference type="InterPro" id="IPR028250">
    <property type="entry name" value="DsbDN"/>
</dbReference>
<dbReference type="PANTHER" id="PTHR32234:SF0">
    <property type="entry name" value="THIOL:DISULFIDE INTERCHANGE PROTEIN DSBD"/>
    <property type="match status" value="1"/>
</dbReference>
<dbReference type="InterPro" id="IPR036929">
    <property type="entry name" value="DsbDN_sf"/>
</dbReference>
<feature type="signal peptide" evidence="8">
    <location>
        <begin position="1"/>
        <end position="27"/>
    </location>
</feature>
<dbReference type="Pfam" id="PF11412">
    <property type="entry name" value="DsbD_N"/>
    <property type="match status" value="1"/>
</dbReference>
<feature type="transmembrane region" description="Helical" evidence="7">
    <location>
        <begin position="422"/>
        <end position="443"/>
    </location>
</feature>
<keyword evidence="6 7" id="KW-0472">Membrane</keyword>
<evidence type="ECO:0000313" key="10">
    <source>
        <dbReference type="EMBL" id="GAA3918193.1"/>
    </source>
</evidence>
<dbReference type="Gene3D" id="2.60.40.1250">
    <property type="entry name" value="Thiol:disulfide interchange protein DsbD, N-terminal domain"/>
    <property type="match status" value="1"/>
</dbReference>
<accession>A0ABP7M9F7</accession>
<feature type="domain" description="Thioredoxin" evidence="9">
    <location>
        <begin position="489"/>
        <end position="615"/>
    </location>
</feature>
<feature type="transmembrane region" description="Helical" evidence="7">
    <location>
        <begin position="396"/>
        <end position="416"/>
    </location>
</feature>
<dbReference type="Gene3D" id="3.40.30.10">
    <property type="entry name" value="Glutaredoxin"/>
    <property type="match status" value="1"/>
</dbReference>
<dbReference type="SUPFAM" id="SSF52833">
    <property type="entry name" value="Thioredoxin-like"/>
    <property type="match status" value="1"/>
</dbReference>
<organism evidence="10 11">
    <name type="scientific">Litoribacillus peritrichatus</name>
    <dbReference type="NCBI Taxonomy" id="718191"/>
    <lineage>
        <taxon>Bacteria</taxon>
        <taxon>Pseudomonadati</taxon>
        <taxon>Pseudomonadota</taxon>
        <taxon>Gammaproteobacteria</taxon>
        <taxon>Oceanospirillales</taxon>
        <taxon>Oceanospirillaceae</taxon>
        <taxon>Litoribacillus</taxon>
    </lineage>
</organism>
<name>A0ABP7M9F7_9GAMM</name>
<keyword evidence="4" id="KW-0201">Cytochrome c-type biogenesis</keyword>
<evidence type="ECO:0000256" key="7">
    <source>
        <dbReference type="SAM" id="Phobius"/>
    </source>
</evidence>
<reference evidence="11" key="1">
    <citation type="journal article" date="2019" name="Int. J. Syst. Evol. Microbiol.">
        <title>The Global Catalogue of Microorganisms (GCM) 10K type strain sequencing project: providing services to taxonomists for standard genome sequencing and annotation.</title>
        <authorList>
            <consortium name="The Broad Institute Genomics Platform"/>
            <consortium name="The Broad Institute Genome Sequencing Center for Infectious Disease"/>
            <person name="Wu L."/>
            <person name="Ma J."/>
        </authorList>
    </citation>
    <scope>NUCLEOTIDE SEQUENCE [LARGE SCALE GENOMIC DNA]</scope>
    <source>
        <strain evidence="11">JCM 17551</strain>
    </source>
</reference>
<sequence>MLAERCRQWFLVVLTCFSVFLSAVASAEQGSLWGNNKGGLNLFEQSEPEFLPVDKAFVFESEVVGDSLLLRWKITEGYYLYLDRFSVKDATGNKLEYETVEGNSKTKDDPAFGLVEVFYQEWAVKTKPGAEGDLTVRYQGCADAGLCYPPTIKKVYWTQPTEEGGASNDLNKVAAAVADGSGKQASVVSEGAGLDLAGKGLFWVVLAFFGIGLGLAFTPCVLPMLPILSSVVVNHRDNGKGSPALSAITYVLGMAITYSLLGVAMAGLGDAVQMQAWLQQPVVVGVFAFLFIVLAMSMFGLYELQLPEVIRSRLLVVGDDSRNHGLFGCLVLGIISALVVSPCVSGPLAGVLIYISTTQDMLLGGAALFAMALGMGVPLVAIALGGRNVIPKTGAWMGQVKVIFGVMLLLMALYIVKHLISLDVMVLVTAVILLVYAVWAGALNSATNGLYRGVLLVVFLYSVALAVSGLSGKASFIQPLAGLVVAGSSSEQSSVAKLDAVTVLPGAELTREMSNAVANNQPVMLDVLADWCVSCFVMEAEILVKDDVRAMMSNVKLIKVDITDVSTENANFLKAEQLFGPPAFLFYDGAGKEIGRLVGEVTKSEFIEYYQSLGL</sequence>
<keyword evidence="5 7" id="KW-1133">Transmembrane helix</keyword>
<comment type="caution">
    <text evidence="10">The sequence shown here is derived from an EMBL/GenBank/DDBJ whole genome shotgun (WGS) entry which is preliminary data.</text>
</comment>
<evidence type="ECO:0000313" key="11">
    <source>
        <dbReference type="Proteomes" id="UP001501565"/>
    </source>
</evidence>
<proteinExistence type="predicted"/>
<evidence type="ECO:0000256" key="4">
    <source>
        <dbReference type="ARBA" id="ARBA00022748"/>
    </source>
</evidence>
<evidence type="ECO:0000256" key="8">
    <source>
        <dbReference type="SAM" id="SignalP"/>
    </source>
</evidence>
<protein>
    <submittedName>
        <fullName evidence="10">Protein-disulfide reductase DsbD</fullName>
    </submittedName>
</protein>
<dbReference type="InterPro" id="IPR003834">
    <property type="entry name" value="Cyt_c_assmbl_TM_dom"/>
</dbReference>
<dbReference type="PROSITE" id="PS51352">
    <property type="entry name" value="THIOREDOXIN_2"/>
    <property type="match status" value="1"/>
</dbReference>
<feature type="transmembrane region" description="Helical" evidence="7">
    <location>
        <begin position="245"/>
        <end position="269"/>
    </location>
</feature>
<feature type="transmembrane region" description="Helical" evidence="7">
    <location>
        <begin position="450"/>
        <end position="470"/>
    </location>
</feature>
<evidence type="ECO:0000256" key="3">
    <source>
        <dbReference type="ARBA" id="ARBA00022692"/>
    </source>
</evidence>
<dbReference type="SUPFAM" id="SSF74863">
    <property type="entry name" value="Thiol:disulfide interchange protein DsbD, N-terminal domain (DsbD-alpha)"/>
    <property type="match status" value="1"/>
</dbReference>
<dbReference type="InterPro" id="IPR036249">
    <property type="entry name" value="Thioredoxin-like_sf"/>
</dbReference>
<dbReference type="RefSeq" id="WP_344796420.1">
    <property type="nucleotide sequence ID" value="NZ_BAABBN010000004.1"/>
</dbReference>
<keyword evidence="2" id="KW-1003">Cell membrane</keyword>
<feature type="transmembrane region" description="Helical" evidence="7">
    <location>
        <begin position="325"/>
        <end position="355"/>
    </location>
</feature>
<dbReference type="InterPro" id="IPR013766">
    <property type="entry name" value="Thioredoxin_domain"/>
</dbReference>
<dbReference type="Pfam" id="PF02683">
    <property type="entry name" value="DsbD_TM"/>
    <property type="match status" value="1"/>
</dbReference>
<feature type="transmembrane region" description="Helical" evidence="7">
    <location>
        <begin position="200"/>
        <end position="233"/>
    </location>
</feature>
<gene>
    <name evidence="10" type="primary">dsbD</name>
    <name evidence="10" type="ORF">GCM10022277_11690</name>
</gene>
<dbReference type="EMBL" id="BAABBN010000004">
    <property type="protein sequence ID" value="GAA3918193.1"/>
    <property type="molecule type" value="Genomic_DNA"/>
</dbReference>
<dbReference type="NCBIfam" id="NF001419">
    <property type="entry name" value="PRK00293.1"/>
    <property type="match status" value="1"/>
</dbReference>
<evidence type="ECO:0000259" key="9">
    <source>
        <dbReference type="PROSITE" id="PS51352"/>
    </source>
</evidence>
<evidence type="ECO:0000256" key="2">
    <source>
        <dbReference type="ARBA" id="ARBA00022475"/>
    </source>
</evidence>
<feature type="transmembrane region" description="Helical" evidence="7">
    <location>
        <begin position="281"/>
        <end position="304"/>
    </location>
</feature>
<evidence type="ECO:0000256" key="5">
    <source>
        <dbReference type="ARBA" id="ARBA00022989"/>
    </source>
</evidence>
<dbReference type="PANTHER" id="PTHR32234">
    <property type="entry name" value="THIOL:DISULFIDE INTERCHANGE PROTEIN DSBD"/>
    <property type="match status" value="1"/>
</dbReference>
<keyword evidence="8" id="KW-0732">Signal</keyword>
<feature type="chain" id="PRO_5045591906" evidence="8">
    <location>
        <begin position="28"/>
        <end position="615"/>
    </location>
</feature>